<dbReference type="AlphaFoldDB" id="A0A7T5UGY0"/>
<keyword evidence="1" id="KW-0812">Transmembrane</keyword>
<accession>A0A7T5UGY0</accession>
<feature type="transmembrane region" description="Helical" evidence="1">
    <location>
        <begin position="29"/>
        <end position="47"/>
    </location>
</feature>
<dbReference type="InterPro" id="IPR026841">
    <property type="entry name" value="Aur1/Ipt1"/>
</dbReference>
<dbReference type="EMBL" id="CP066681">
    <property type="protein sequence ID" value="QQG35815.1"/>
    <property type="molecule type" value="Genomic_DNA"/>
</dbReference>
<keyword evidence="1" id="KW-1133">Transmembrane helix</keyword>
<feature type="transmembrane region" description="Helical" evidence="1">
    <location>
        <begin position="67"/>
        <end position="86"/>
    </location>
</feature>
<organism evidence="3 4">
    <name type="scientific">Micavibrio aeruginosavorus</name>
    <dbReference type="NCBI Taxonomy" id="349221"/>
    <lineage>
        <taxon>Bacteria</taxon>
        <taxon>Pseudomonadati</taxon>
        <taxon>Bdellovibrionota</taxon>
        <taxon>Bdellovibrionia</taxon>
        <taxon>Bdellovibrionales</taxon>
        <taxon>Pseudobdellovibrionaceae</taxon>
        <taxon>Micavibrio</taxon>
    </lineage>
</organism>
<evidence type="ECO:0000259" key="2">
    <source>
        <dbReference type="Pfam" id="PF14378"/>
    </source>
</evidence>
<gene>
    <name evidence="3" type="ORF">HYS17_09955</name>
</gene>
<feature type="transmembrane region" description="Helical" evidence="1">
    <location>
        <begin position="206"/>
        <end position="227"/>
    </location>
</feature>
<dbReference type="Proteomes" id="UP000595362">
    <property type="component" value="Chromosome"/>
</dbReference>
<proteinExistence type="predicted"/>
<dbReference type="Pfam" id="PF14378">
    <property type="entry name" value="PAP2_3"/>
    <property type="match status" value="1"/>
</dbReference>
<keyword evidence="1" id="KW-0472">Membrane</keyword>
<evidence type="ECO:0000313" key="4">
    <source>
        <dbReference type="Proteomes" id="UP000595362"/>
    </source>
</evidence>
<evidence type="ECO:0000313" key="3">
    <source>
        <dbReference type="EMBL" id="QQG35815.1"/>
    </source>
</evidence>
<feature type="transmembrane region" description="Helical" evidence="1">
    <location>
        <begin position="163"/>
        <end position="185"/>
    </location>
</feature>
<feature type="transmembrane region" description="Helical" evidence="1">
    <location>
        <begin position="310"/>
        <end position="331"/>
    </location>
</feature>
<reference evidence="3 4" key="1">
    <citation type="submission" date="2020-07" db="EMBL/GenBank/DDBJ databases">
        <title>Huge and variable diversity of episymbiotic CPR bacteria and DPANN archaea in groundwater ecosystems.</title>
        <authorList>
            <person name="He C.Y."/>
            <person name="Keren R."/>
            <person name="Whittaker M."/>
            <person name="Farag I.F."/>
            <person name="Doudna J."/>
            <person name="Cate J.H.D."/>
            <person name="Banfield J.F."/>
        </authorList>
    </citation>
    <scope>NUCLEOTIDE SEQUENCE [LARGE SCALE GENOMIC DNA]</scope>
    <source>
        <strain evidence="3">NC_groundwater_70_Ag_B-0.1um_54_66</strain>
    </source>
</reference>
<protein>
    <submittedName>
        <fullName evidence="3">Phosphatase PAP2 family protein</fullName>
    </submittedName>
</protein>
<name>A0A7T5UGY0_9BACT</name>
<dbReference type="GO" id="GO:0016020">
    <property type="term" value="C:membrane"/>
    <property type="evidence" value="ECO:0007669"/>
    <property type="project" value="UniProtKB-SubCell"/>
</dbReference>
<feature type="transmembrane region" description="Helical" evidence="1">
    <location>
        <begin position="281"/>
        <end position="303"/>
    </location>
</feature>
<sequence>MQIHPPSADSQPPVSWRALLRQTLRSRFFIIYAVLIGLFGLVIKILTVKYGAGFITTAALYLQPFDVTLTISVIAFLFFRILYVCLIDRPARPLLALYREFRYRWFTPRRVVQGLAVMILIPVFFSFFTSAKNLMPLINPFSWDPAFAEWDRMIHFGKQPWEWLHPALGAALVTTVISFFYKTWFFSKYMVIFWQAFTLSRPQLRAQFFITMLLTWIVNGFVFALIFSSAGPCFYDYFYPDLENPYDALMQFLHETDKTSKVYDLFAMDYLLHAYDAKKTALFSGISAFPSMHVSVAFLNALLGWRTNRVLGVFFTIYLAIIMVGSVHLGWHYAIDGYFSIITTYLLWKATGRFFRKGEHKHG</sequence>
<feature type="domain" description="Inositolphosphotransferase Aur1/Ipt1" evidence="2">
    <location>
        <begin position="147"/>
        <end position="339"/>
    </location>
</feature>
<evidence type="ECO:0000256" key="1">
    <source>
        <dbReference type="SAM" id="Phobius"/>
    </source>
</evidence>
<feature type="transmembrane region" description="Helical" evidence="1">
    <location>
        <begin position="111"/>
        <end position="131"/>
    </location>
</feature>